<protein>
    <recommendedName>
        <fullName evidence="3">DUF1015 domain-containing protein</fullName>
    </recommendedName>
</protein>
<organism evidence="1 2">
    <name type="scientific">Longibacter salinarum</name>
    <dbReference type="NCBI Taxonomy" id="1850348"/>
    <lineage>
        <taxon>Bacteria</taxon>
        <taxon>Pseudomonadati</taxon>
        <taxon>Rhodothermota</taxon>
        <taxon>Rhodothermia</taxon>
        <taxon>Rhodothermales</taxon>
        <taxon>Salisaetaceae</taxon>
        <taxon>Longibacter</taxon>
    </lineage>
</organism>
<evidence type="ECO:0000313" key="1">
    <source>
        <dbReference type="EMBL" id="PEN15004.1"/>
    </source>
</evidence>
<dbReference type="PANTHER" id="PTHR36454:SF1">
    <property type="entry name" value="DUF1015 DOMAIN-CONTAINING PROTEIN"/>
    <property type="match status" value="1"/>
</dbReference>
<dbReference type="OrthoDB" id="9781616at2"/>
<dbReference type="Proteomes" id="UP000220102">
    <property type="component" value="Unassembled WGS sequence"/>
</dbReference>
<accession>A0A2A8D294</accession>
<evidence type="ECO:0008006" key="3">
    <source>
        <dbReference type="Google" id="ProtNLM"/>
    </source>
</evidence>
<dbReference type="EMBL" id="PDEQ01000001">
    <property type="protein sequence ID" value="PEN15004.1"/>
    <property type="molecule type" value="Genomic_DNA"/>
</dbReference>
<keyword evidence="2" id="KW-1185">Reference proteome</keyword>
<dbReference type="AlphaFoldDB" id="A0A2A8D294"/>
<dbReference type="PANTHER" id="PTHR36454">
    <property type="entry name" value="LMO2823 PROTEIN"/>
    <property type="match status" value="1"/>
</dbReference>
<dbReference type="Pfam" id="PF06245">
    <property type="entry name" value="DUF1015"/>
    <property type="match status" value="1"/>
</dbReference>
<evidence type="ECO:0000313" key="2">
    <source>
        <dbReference type="Proteomes" id="UP000220102"/>
    </source>
</evidence>
<dbReference type="InterPro" id="IPR008323">
    <property type="entry name" value="UCP033563"/>
</dbReference>
<proteinExistence type="predicted"/>
<reference evidence="1 2" key="1">
    <citation type="submission" date="2017-10" db="EMBL/GenBank/DDBJ databases">
        <title>Draft genome of Longibacter Salinarum.</title>
        <authorList>
            <person name="Goh K.M."/>
            <person name="Shamsir M.S."/>
            <person name="Lim S.W."/>
        </authorList>
    </citation>
    <scope>NUCLEOTIDE SEQUENCE [LARGE SCALE GENOMIC DNA]</scope>
    <source>
        <strain evidence="1 2">KCTC 52045</strain>
    </source>
</reference>
<dbReference type="RefSeq" id="WP_098073903.1">
    <property type="nucleotide sequence ID" value="NZ_PDEQ01000001.1"/>
</dbReference>
<name>A0A2A8D294_9BACT</name>
<gene>
    <name evidence="1" type="ORF">CRI94_01570</name>
</gene>
<comment type="caution">
    <text evidence="1">The sequence shown here is derived from an EMBL/GenBank/DDBJ whole genome shotgun (WGS) entry which is preliminary data.</text>
</comment>
<dbReference type="PIRSF" id="PIRSF033563">
    <property type="entry name" value="UCP033563"/>
    <property type="match status" value="1"/>
</dbReference>
<sequence length="412" mass="46536">MATLHPFRAVRPDSAHVEEIASVPYDVINTEEARELAEGKPKSFLHVIRPEIDLEKGIDEHDDAVYAQGAENLRAFVEDEDTVREESPSVYVYRLIMDGREQTGIFGCVSVADYDDEVILKHEKTRPVKEDDRTRHIVEQKAHAEPVMLTFRDDDAVESQMRSAMENDPLYDFEAEDGVRHTIWRVAEPEGLVDAFDSVPNLYVADGHHRCKAASRAAEHYRDGDTALDAPDAPEYEFFPAVLFPMGMMHIMAYNRVVFDLPVSPAEFLDQLDDKYGVERNVDNPVPQDKGTVCLYLDGAWHRMALPESEGDRSVDQLDVARLSEFVLEPMLDITDPRRDANIDFVGGIRGTDELEDRVENGRASLAVSMYPTAIEELLDVSDEGDLMPPKSTWFEPKLRSGLLVHDFADDV</sequence>